<organism evidence="12 13">
    <name type="scientific">Eiseniibacteriota bacterium</name>
    <dbReference type="NCBI Taxonomy" id="2212470"/>
    <lineage>
        <taxon>Bacteria</taxon>
        <taxon>Candidatus Eiseniibacteriota</taxon>
    </lineage>
</organism>
<evidence type="ECO:0000256" key="8">
    <source>
        <dbReference type="ARBA" id="ARBA00031306"/>
    </source>
</evidence>
<keyword evidence="7 10" id="KW-0460">Magnesium</keyword>
<name>A0A933SDB0_UNCEI</name>
<dbReference type="GO" id="GO:0016740">
    <property type="term" value="F:transferase activity"/>
    <property type="evidence" value="ECO:0007669"/>
    <property type="project" value="UniProtKB-UniRule"/>
</dbReference>
<gene>
    <name evidence="12" type="ORF">HZA61_07320</name>
</gene>
<keyword evidence="6 10" id="KW-0274">FAD</keyword>
<keyword evidence="3 10" id="KW-0285">Flavoprotein</keyword>
<dbReference type="EMBL" id="JACRIW010000048">
    <property type="protein sequence ID" value="MBI5169281.1"/>
    <property type="molecule type" value="Genomic_DNA"/>
</dbReference>
<evidence type="ECO:0000256" key="6">
    <source>
        <dbReference type="ARBA" id="ARBA00022827"/>
    </source>
</evidence>
<comment type="catalytic activity">
    <reaction evidence="9 10">
        <text>L-threonyl-[protein] + FAD = FMN-L-threonyl-[protein] + AMP + H(+)</text>
        <dbReference type="Rhea" id="RHEA:36847"/>
        <dbReference type="Rhea" id="RHEA-COMP:11060"/>
        <dbReference type="Rhea" id="RHEA-COMP:11061"/>
        <dbReference type="ChEBI" id="CHEBI:15378"/>
        <dbReference type="ChEBI" id="CHEBI:30013"/>
        <dbReference type="ChEBI" id="CHEBI:57692"/>
        <dbReference type="ChEBI" id="CHEBI:74257"/>
        <dbReference type="ChEBI" id="CHEBI:456215"/>
        <dbReference type="EC" id="2.7.1.180"/>
    </reaction>
</comment>
<evidence type="ECO:0000256" key="5">
    <source>
        <dbReference type="ARBA" id="ARBA00022723"/>
    </source>
</evidence>
<dbReference type="GO" id="GO:0046872">
    <property type="term" value="F:metal ion binding"/>
    <property type="evidence" value="ECO:0007669"/>
    <property type="project" value="UniProtKB-UniRule"/>
</dbReference>
<dbReference type="PIRSF" id="PIRSF006268">
    <property type="entry name" value="ApbE"/>
    <property type="match status" value="1"/>
</dbReference>
<comment type="caution">
    <text evidence="12">The sequence shown here is derived from an EMBL/GenBank/DDBJ whole genome shotgun (WGS) entry which is preliminary data.</text>
</comment>
<feature type="binding site" evidence="11">
    <location>
        <position position="161"/>
    </location>
    <ligand>
        <name>Mg(2+)</name>
        <dbReference type="ChEBI" id="CHEBI:18420"/>
    </ligand>
</feature>
<dbReference type="SUPFAM" id="SSF143631">
    <property type="entry name" value="ApbE-like"/>
    <property type="match status" value="1"/>
</dbReference>
<evidence type="ECO:0000256" key="3">
    <source>
        <dbReference type="ARBA" id="ARBA00022630"/>
    </source>
</evidence>
<dbReference type="Proteomes" id="UP000696931">
    <property type="component" value="Unassembled WGS sequence"/>
</dbReference>
<comment type="cofactor">
    <cofactor evidence="11">
        <name>Mg(2+)</name>
        <dbReference type="ChEBI" id="CHEBI:18420"/>
    </cofactor>
    <cofactor evidence="11">
        <name>Mn(2+)</name>
        <dbReference type="ChEBI" id="CHEBI:29035"/>
    </cofactor>
    <text evidence="11">Magnesium. Can also use manganese.</text>
</comment>
<evidence type="ECO:0000256" key="2">
    <source>
        <dbReference type="ARBA" id="ARBA00016337"/>
    </source>
</evidence>
<dbReference type="PANTHER" id="PTHR30040:SF2">
    <property type="entry name" value="FAD:PROTEIN FMN TRANSFERASE"/>
    <property type="match status" value="1"/>
</dbReference>
<keyword evidence="5 10" id="KW-0479">Metal-binding</keyword>
<dbReference type="Gene3D" id="3.10.520.10">
    <property type="entry name" value="ApbE-like domains"/>
    <property type="match status" value="1"/>
</dbReference>
<dbReference type="PANTHER" id="PTHR30040">
    <property type="entry name" value="THIAMINE BIOSYNTHESIS LIPOPROTEIN APBE"/>
    <property type="match status" value="1"/>
</dbReference>
<reference evidence="12" key="1">
    <citation type="submission" date="2020-07" db="EMBL/GenBank/DDBJ databases">
        <title>Huge and variable diversity of episymbiotic CPR bacteria and DPANN archaea in groundwater ecosystems.</title>
        <authorList>
            <person name="He C.Y."/>
            <person name="Keren R."/>
            <person name="Whittaker M."/>
            <person name="Farag I.F."/>
            <person name="Doudna J."/>
            <person name="Cate J.H.D."/>
            <person name="Banfield J.F."/>
        </authorList>
    </citation>
    <scope>NUCLEOTIDE SEQUENCE</scope>
    <source>
        <strain evidence="12">NC_groundwater_1813_Pr3_B-0.1um_71_17</strain>
    </source>
</reference>
<feature type="binding site" evidence="11">
    <location>
        <position position="279"/>
    </location>
    <ligand>
        <name>Mg(2+)</name>
        <dbReference type="ChEBI" id="CHEBI:18420"/>
    </ligand>
</feature>
<dbReference type="EC" id="2.7.1.180" evidence="1 10"/>
<dbReference type="Pfam" id="PF02424">
    <property type="entry name" value="ApbE"/>
    <property type="match status" value="1"/>
</dbReference>
<evidence type="ECO:0000256" key="9">
    <source>
        <dbReference type="ARBA" id="ARBA00048540"/>
    </source>
</evidence>
<evidence type="ECO:0000256" key="7">
    <source>
        <dbReference type="ARBA" id="ARBA00022842"/>
    </source>
</evidence>
<evidence type="ECO:0000256" key="11">
    <source>
        <dbReference type="PIRSR" id="PIRSR006268-2"/>
    </source>
</evidence>
<evidence type="ECO:0000256" key="4">
    <source>
        <dbReference type="ARBA" id="ARBA00022679"/>
    </source>
</evidence>
<dbReference type="InterPro" id="IPR003374">
    <property type="entry name" value="ApbE-like_sf"/>
</dbReference>
<evidence type="ECO:0000256" key="1">
    <source>
        <dbReference type="ARBA" id="ARBA00011955"/>
    </source>
</evidence>
<keyword evidence="4 10" id="KW-0808">Transferase</keyword>
<evidence type="ECO:0000313" key="12">
    <source>
        <dbReference type="EMBL" id="MBI5169281.1"/>
    </source>
</evidence>
<comment type="similarity">
    <text evidence="10">Belongs to the ApbE family.</text>
</comment>
<dbReference type="InterPro" id="IPR024932">
    <property type="entry name" value="ApbE"/>
</dbReference>
<evidence type="ECO:0000313" key="13">
    <source>
        <dbReference type="Proteomes" id="UP000696931"/>
    </source>
</evidence>
<evidence type="ECO:0000256" key="10">
    <source>
        <dbReference type="PIRNR" id="PIRNR006268"/>
    </source>
</evidence>
<accession>A0A933SDB0</accession>
<protein>
    <recommendedName>
        <fullName evidence="2 10">FAD:protein FMN transferase</fullName>
        <ecNumber evidence="1 10">2.7.1.180</ecNumber>
    </recommendedName>
    <alternativeName>
        <fullName evidence="8 10">Flavin transferase</fullName>
    </alternativeName>
</protein>
<dbReference type="AlphaFoldDB" id="A0A933SDB0"/>
<sequence>MVGGVVNGNTPRLERLGDVWAGRFTAMASPCEVLVDTDHRRVAADLVRAARTEARRIEKKFSRYRDDSVVHDIQAARGTPWEPDAETARLLGYAAACFELSGGSFDVTSGVLRRAWRFDGGEASPDETVIAEALLHVGWLRVTWDGRTLVLPEGMELDFGGIGKEYAVDSAAALLAERSPVACLVNFGGDLVANAPRRGGAPWIVGVDDPERTGEGVVQRIELERGALATSGDARRYVTWRGRRLGHILDPRTGWPVVDAPRAVTVLAATCIEAGTLATLAILQGRGARAFLEAQGVTGWVVDA</sequence>
<proteinExistence type="inferred from homology"/>